<evidence type="ECO:0000313" key="1">
    <source>
        <dbReference type="EMBL" id="KKO12595.1"/>
    </source>
</evidence>
<protein>
    <recommendedName>
        <fullName evidence="2">Glutamate--cysteine ligase</fullName>
    </recommendedName>
</protein>
<dbReference type="GO" id="GO:0042398">
    <property type="term" value="P:modified amino acid biosynthetic process"/>
    <property type="evidence" value="ECO:0007669"/>
    <property type="project" value="InterPro"/>
</dbReference>
<dbReference type="PIRSF" id="PIRSF012666">
    <property type="entry name" value="UCP012666"/>
    <property type="match status" value="1"/>
</dbReference>
<dbReference type="SUPFAM" id="SSF55931">
    <property type="entry name" value="Glutamine synthetase/guanido kinase"/>
    <property type="match status" value="1"/>
</dbReference>
<gene>
    <name evidence="1" type="ORF">LCGC14_0006100</name>
</gene>
<dbReference type="Gene3D" id="3.30.590.20">
    <property type="match status" value="1"/>
</dbReference>
<proteinExistence type="predicted"/>
<dbReference type="PANTHER" id="PTHR36510:SF3">
    <property type="entry name" value="CONSERVED PROTEIN"/>
    <property type="match status" value="1"/>
</dbReference>
<name>A0A0F9W855_9ZZZZ</name>
<accession>A0A0F9W855</accession>
<dbReference type="PANTHER" id="PTHR36510">
    <property type="entry name" value="GLUTAMATE--CYSTEINE LIGASE 2-RELATED"/>
    <property type="match status" value="1"/>
</dbReference>
<dbReference type="InterPro" id="IPR050141">
    <property type="entry name" value="GCL_type2/YbdK_subfam"/>
</dbReference>
<sequence length="493" mass="55777">MGQATEAVEFTEEDFVRFRDRLGSNLKSLEMLLQTPTFGDGPMSFGAELELYIVNGDGRPLPINKEIQQALNDDQLTLELNRFNLEYNFSPVMVNDNCFRKTEEQALTALTRINACAERWQGSVFPIGILPTLRANDLGLSVMTDEPRYHALTDELSRIRGGPFRINIHGEDKIDLEMEDVTLEGANTSFQVHLKVRPDEFADLYNAVQLITPLVMAISANSPLLFGKRLWHETRVPLFKQSIDCRRPDPLHPRPARVNYGNAWVRHGAHELFAEAVRLYRPILPVCGDEDPFVVMSAGEAPQLSELRLQMGTVWLWNRPVYDPADGGHLRIEMRTLPAGPSIRDMMANAALMIGLARLLQSSMKELIPSIPFDYCVRNFYRAAEKGLAAKLIWPSTSQSEPEYHSAASILARLLPMLPGQLSEMGFVESDFAPLLEIIEERLENRQTGAQWQLDKLALLQQSMTLDEALLAMQREYQRNSMQNLPVAQWSLT</sequence>
<organism evidence="1">
    <name type="scientific">marine sediment metagenome</name>
    <dbReference type="NCBI Taxonomy" id="412755"/>
    <lineage>
        <taxon>unclassified sequences</taxon>
        <taxon>metagenomes</taxon>
        <taxon>ecological metagenomes</taxon>
    </lineage>
</organism>
<dbReference type="InterPro" id="IPR016602">
    <property type="entry name" value="UCP012666"/>
</dbReference>
<dbReference type="AlphaFoldDB" id="A0A0F9W855"/>
<dbReference type="InterPro" id="IPR014746">
    <property type="entry name" value="Gln_synth/guanido_kin_cat_dom"/>
</dbReference>
<comment type="caution">
    <text evidence="1">The sequence shown here is derived from an EMBL/GenBank/DDBJ whole genome shotgun (WGS) entry which is preliminary data.</text>
</comment>
<dbReference type="Pfam" id="PF04107">
    <property type="entry name" value="GCS2"/>
    <property type="match status" value="1"/>
</dbReference>
<reference evidence="1" key="1">
    <citation type="journal article" date="2015" name="Nature">
        <title>Complex archaea that bridge the gap between prokaryotes and eukaryotes.</title>
        <authorList>
            <person name="Spang A."/>
            <person name="Saw J.H."/>
            <person name="Jorgensen S.L."/>
            <person name="Zaremba-Niedzwiedzka K."/>
            <person name="Martijn J."/>
            <person name="Lind A.E."/>
            <person name="van Eijk R."/>
            <person name="Schleper C."/>
            <person name="Guy L."/>
            <person name="Ettema T.J."/>
        </authorList>
    </citation>
    <scope>NUCLEOTIDE SEQUENCE</scope>
</reference>
<dbReference type="EMBL" id="LAZR01000001">
    <property type="protein sequence ID" value="KKO12595.1"/>
    <property type="molecule type" value="Genomic_DNA"/>
</dbReference>
<evidence type="ECO:0008006" key="2">
    <source>
        <dbReference type="Google" id="ProtNLM"/>
    </source>
</evidence>
<dbReference type="InterPro" id="IPR006336">
    <property type="entry name" value="GCS2"/>
</dbReference>
<dbReference type="GO" id="GO:0004357">
    <property type="term" value="F:glutamate-cysteine ligase activity"/>
    <property type="evidence" value="ECO:0007669"/>
    <property type="project" value="InterPro"/>
</dbReference>